<dbReference type="EMBL" id="RCHU02000005">
    <property type="protein sequence ID" value="KAL3593037.1"/>
    <property type="molecule type" value="Genomic_DNA"/>
</dbReference>
<name>A0ACC4CFF6_POPAL</name>
<organism evidence="1 2">
    <name type="scientific">Populus alba</name>
    <name type="common">White poplar</name>
    <dbReference type="NCBI Taxonomy" id="43335"/>
    <lineage>
        <taxon>Eukaryota</taxon>
        <taxon>Viridiplantae</taxon>
        <taxon>Streptophyta</taxon>
        <taxon>Embryophyta</taxon>
        <taxon>Tracheophyta</taxon>
        <taxon>Spermatophyta</taxon>
        <taxon>Magnoliopsida</taxon>
        <taxon>eudicotyledons</taxon>
        <taxon>Gunneridae</taxon>
        <taxon>Pentapetalae</taxon>
        <taxon>rosids</taxon>
        <taxon>fabids</taxon>
        <taxon>Malpighiales</taxon>
        <taxon>Salicaceae</taxon>
        <taxon>Saliceae</taxon>
        <taxon>Populus</taxon>
    </lineage>
</organism>
<evidence type="ECO:0000313" key="1">
    <source>
        <dbReference type="EMBL" id="KAL3593037.1"/>
    </source>
</evidence>
<sequence length="71" mass="7745">MSAAMRASTLVLYPCKCNVDMHLLCSGLKGSSDHILRSVFDFFLTVSVPEMDNSGVFHILSPAKANPENMV</sequence>
<accession>A0ACC4CFF6</accession>
<proteinExistence type="predicted"/>
<keyword evidence="2" id="KW-1185">Reference proteome</keyword>
<evidence type="ECO:0000313" key="2">
    <source>
        <dbReference type="Proteomes" id="UP000309997"/>
    </source>
</evidence>
<gene>
    <name evidence="1" type="ORF">D5086_011677</name>
</gene>
<comment type="caution">
    <text evidence="1">The sequence shown here is derived from an EMBL/GenBank/DDBJ whole genome shotgun (WGS) entry which is preliminary data.</text>
</comment>
<dbReference type="Proteomes" id="UP000309997">
    <property type="component" value="Unassembled WGS sequence"/>
</dbReference>
<reference evidence="1 2" key="1">
    <citation type="journal article" date="2024" name="Plant Biotechnol. J.">
        <title>Genome and CRISPR/Cas9 system of a widespread forest tree (Populus alba) in the world.</title>
        <authorList>
            <person name="Liu Y.J."/>
            <person name="Jiang P.F."/>
            <person name="Han X.M."/>
            <person name="Li X.Y."/>
            <person name="Wang H.M."/>
            <person name="Wang Y.J."/>
            <person name="Wang X.X."/>
            <person name="Zeng Q.Y."/>
        </authorList>
    </citation>
    <scope>NUCLEOTIDE SEQUENCE [LARGE SCALE GENOMIC DNA]</scope>
    <source>
        <strain evidence="2">cv. PAL-ZL1</strain>
    </source>
</reference>
<protein>
    <submittedName>
        <fullName evidence="1">Uncharacterized protein</fullName>
    </submittedName>
</protein>